<reference evidence="1 2" key="1">
    <citation type="submission" date="2018-06" db="EMBL/GenBank/DDBJ databases">
        <title>Sphaerisporangium craniellae sp. nov., isolated from a marine sponge in the South China Sea.</title>
        <authorList>
            <person name="Li L."/>
        </authorList>
    </citation>
    <scope>NUCLEOTIDE SEQUENCE [LARGE SCALE GENOMIC DNA]</scope>
    <source>
        <strain evidence="1 2">CCTCC AA 208026</strain>
    </source>
</reference>
<proteinExistence type="predicted"/>
<dbReference type="RefSeq" id="WP_114028499.1">
    <property type="nucleotide sequence ID" value="NZ_QOIL01000005.1"/>
</dbReference>
<evidence type="ECO:0000313" key="1">
    <source>
        <dbReference type="EMBL" id="RCG31120.1"/>
    </source>
</evidence>
<dbReference type="EMBL" id="QOIL01000005">
    <property type="protein sequence ID" value="RCG31120.1"/>
    <property type="molecule type" value="Genomic_DNA"/>
</dbReference>
<dbReference type="AlphaFoldDB" id="A0A367FN62"/>
<dbReference type="OrthoDB" id="3541270at2"/>
<keyword evidence="2" id="KW-1185">Reference proteome</keyword>
<organism evidence="1 2">
    <name type="scientific">Sphaerisporangium album</name>
    <dbReference type="NCBI Taxonomy" id="509200"/>
    <lineage>
        <taxon>Bacteria</taxon>
        <taxon>Bacillati</taxon>
        <taxon>Actinomycetota</taxon>
        <taxon>Actinomycetes</taxon>
        <taxon>Streptosporangiales</taxon>
        <taxon>Streptosporangiaceae</taxon>
        <taxon>Sphaerisporangium</taxon>
    </lineage>
</organism>
<protein>
    <submittedName>
        <fullName evidence="1">Uncharacterized protein</fullName>
    </submittedName>
</protein>
<name>A0A367FN62_9ACTN</name>
<sequence length="83" mass="9157">MADTDPTCELHIRMTGQAHDQMLRLHGDQPSEDDLASWMQDGAVVRLLVSETANRPPHTILVNFGSVVLAWLGPFKSDRGVGF</sequence>
<gene>
    <name evidence="1" type="ORF">DQ384_10200</name>
</gene>
<dbReference type="Proteomes" id="UP000253094">
    <property type="component" value="Unassembled WGS sequence"/>
</dbReference>
<evidence type="ECO:0000313" key="2">
    <source>
        <dbReference type="Proteomes" id="UP000253094"/>
    </source>
</evidence>
<comment type="caution">
    <text evidence="1">The sequence shown here is derived from an EMBL/GenBank/DDBJ whole genome shotgun (WGS) entry which is preliminary data.</text>
</comment>
<accession>A0A367FN62</accession>